<name>A0A4Y2I5W2_ARAVE</name>
<protein>
    <submittedName>
        <fullName evidence="2">Uncharacterized protein</fullName>
    </submittedName>
</protein>
<reference evidence="2 3" key="1">
    <citation type="journal article" date="2019" name="Sci. Rep.">
        <title>Orb-weaving spider Araneus ventricosus genome elucidates the spidroin gene catalogue.</title>
        <authorList>
            <person name="Kono N."/>
            <person name="Nakamura H."/>
            <person name="Ohtoshi R."/>
            <person name="Moran D.A.P."/>
            <person name="Shinohara A."/>
            <person name="Yoshida Y."/>
            <person name="Fujiwara M."/>
            <person name="Mori M."/>
            <person name="Tomita M."/>
            <person name="Arakawa K."/>
        </authorList>
    </citation>
    <scope>NUCLEOTIDE SEQUENCE [LARGE SCALE GENOMIC DNA]</scope>
</reference>
<dbReference type="Proteomes" id="UP000499080">
    <property type="component" value="Unassembled WGS sequence"/>
</dbReference>
<gene>
    <name evidence="2" type="ORF">AVEN_35092_1</name>
</gene>
<evidence type="ECO:0000256" key="1">
    <source>
        <dbReference type="SAM" id="MobiDB-lite"/>
    </source>
</evidence>
<feature type="region of interest" description="Disordered" evidence="1">
    <location>
        <begin position="53"/>
        <end position="88"/>
    </location>
</feature>
<feature type="compositionally biased region" description="Low complexity" evidence="1">
    <location>
        <begin position="102"/>
        <end position="116"/>
    </location>
</feature>
<sequence>MIMYLPQEFQSTVQQIYRWKDREFTAGKIEAELALEANRLQLMKQDLEKTETVFHSSASASGKSSEVPSGANAITGDASDYSDDEDDLDTVIDSLSGRLMLETSSESPSTLSEKPSASTASSLTPCSEIKWIRKIGREVTGVDIYYWYRSGENIKSEKLPDSAEGQQEANVVEVRIPAC</sequence>
<dbReference type="OrthoDB" id="1912561at2759"/>
<comment type="caution">
    <text evidence="2">The sequence shown here is derived from an EMBL/GenBank/DDBJ whole genome shotgun (WGS) entry which is preliminary data.</text>
</comment>
<evidence type="ECO:0000313" key="3">
    <source>
        <dbReference type="Proteomes" id="UP000499080"/>
    </source>
</evidence>
<feature type="compositionally biased region" description="Low complexity" evidence="1">
    <location>
        <begin position="56"/>
        <end position="65"/>
    </location>
</feature>
<dbReference type="EMBL" id="BGPR01002412">
    <property type="protein sequence ID" value="GBM72974.1"/>
    <property type="molecule type" value="Genomic_DNA"/>
</dbReference>
<proteinExistence type="predicted"/>
<organism evidence="2 3">
    <name type="scientific">Araneus ventricosus</name>
    <name type="common">Orbweaver spider</name>
    <name type="synonym">Epeira ventricosa</name>
    <dbReference type="NCBI Taxonomy" id="182803"/>
    <lineage>
        <taxon>Eukaryota</taxon>
        <taxon>Metazoa</taxon>
        <taxon>Ecdysozoa</taxon>
        <taxon>Arthropoda</taxon>
        <taxon>Chelicerata</taxon>
        <taxon>Arachnida</taxon>
        <taxon>Araneae</taxon>
        <taxon>Araneomorphae</taxon>
        <taxon>Entelegynae</taxon>
        <taxon>Araneoidea</taxon>
        <taxon>Araneidae</taxon>
        <taxon>Araneus</taxon>
    </lineage>
</organism>
<feature type="region of interest" description="Disordered" evidence="1">
    <location>
        <begin position="102"/>
        <end position="121"/>
    </location>
</feature>
<evidence type="ECO:0000313" key="2">
    <source>
        <dbReference type="EMBL" id="GBM72974.1"/>
    </source>
</evidence>
<accession>A0A4Y2I5W2</accession>
<dbReference type="AlphaFoldDB" id="A0A4Y2I5W2"/>
<keyword evidence="3" id="KW-1185">Reference proteome</keyword>